<evidence type="ECO:0000313" key="3">
    <source>
        <dbReference type="Proteomes" id="UP001160148"/>
    </source>
</evidence>
<evidence type="ECO:0000256" key="1">
    <source>
        <dbReference type="SAM" id="MobiDB-lite"/>
    </source>
</evidence>
<protein>
    <submittedName>
        <fullName evidence="2">Uncharacterized protein</fullName>
    </submittedName>
</protein>
<dbReference type="AlphaFoldDB" id="A0AAV0XB71"/>
<name>A0AAV0XB71_9HEMI</name>
<dbReference type="Proteomes" id="UP001160148">
    <property type="component" value="Unassembled WGS sequence"/>
</dbReference>
<feature type="region of interest" description="Disordered" evidence="1">
    <location>
        <begin position="1"/>
        <end position="20"/>
    </location>
</feature>
<reference evidence="2 3" key="1">
    <citation type="submission" date="2023-01" db="EMBL/GenBank/DDBJ databases">
        <authorList>
            <person name="Whitehead M."/>
        </authorList>
    </citation>
    <scope>NUCLEOTIDE SEQUENCE [LARGE SCALE GENOMIC DNA]</scope>
</reference>
<keyword evidence="3" id="KW-1185">Reference proteome</keyword>
<feature type="compositionally biased region" description="Basic and acidic residues" evidence="1">
    <location>
        <begin position="10"/>
        <end position="20"/>
    </location>
</feature>
<evidence type="ECO:0000313" key="2">
    <source>
        <dbReference type="EMBL" id="CAI6364901.1"/>
    </source>
</evidence>
<organism evidence="2 3">
    <name type="scientific">Macrosiphum euphorbiae</name>
    <name type="common">potato aphid</name>
    <dbReference type="NCBI Taxonomy" id="13131"/>
    <lineage>
        <taxon>Eukaryota</taxon>
        <taxon>Metazoa</taxon>
        <taxon>Ecdysozoa</taxon>
        <taxon>Arthropoda</taxon>
        <taxon>Hexapoda</taxon>
        <taxon>Insecta</taxon>
        <taxon>Pterygota</taxon>
        <taxon>Neoptera</taxon>
        <taxon>Paraneoptera</taxon>
        <taxon>Hemiptera</taxon>
        <taxon>Sternorrhyncha</taxon>
        <taxon>Aphidomorpha</taxon>
        <taxon>Aphidoidea</taxon>
        <taxon>Aphididae</taxon>
        <taxon>Macrosiphini</taxon>
        <taxon>Macrosiphum</taxon>
    </lineage>
</organism>
<dbReference type="EMBL" id="CARXXK010000004">
    <property type="protein sequence ID" value="CAI6364901.1"/>
    <property type="molecule type" value="Genomic_DNA"/>
</dbReference>
<gene>
    <name evidence="2" type="ORF">MEUPH1_LOCUS19676</name>
</gene>
<proteinExistence type="predicted"/>
<accession>A0AAV0XB71</accession>
<comment type="caution">
    <text evidence="2">The sequence shown here is derived from an EMBL/GenBank/DDBJ whole genome shotgun (WGS) entry which is preliminary data.</text>
</comment>
<sequence>MTGAVGVSTDHGRADVRRPEPIVGTHPQQVVDHRVLARLARADRMQQMTLNVKCNRSTRSQSYSSPISSALSHLGKGISHGLAHCTIEGLDTLNVHGVPVCEI</sequence>